<keyword evidence="2" id="KW-1185">Reference proteome</keyword>
<comment type="caution">
    <text evidence="1">The sequence shown here is derived from an EMBL/GenBank/DDBJ whole genome shotgun (WGS) entry which is preliminary data.</text>
</comment>
<protein>
    <submittedName>
        <fullName evidence="1">Uncharacterized protein</fullName>
    </submittedName>
</protein>
<name>A0ABQ4BFI7_9ACTN</name>
<dbReference type="Proteomes" id="UP000624709">
    <property type="component" value="Unassembled WGS sequence"/>
</dbReference>
<gene>
    <name evidence="1" type="ORF">Apa02nite_055410</name>
</gene>
<evidence type="ECO:0000313" key="2">
    <source>
        <dbReference type="Proteomes" id="UP000624709"/>
    </source>
</evidence>
<organism evidence="1 2">
    <name type="scientific">Actinoplanes palleronii</name>
    <dbReference type="NCBI Taxonomy" id="113570"/>
    <lineage>
        <taxon>Bacteria</taxon>
        <taxon>Bacillati</taxon>
        <taxon>Actinomycetota</taxon>
        <taxon>Actinomycetes</taxon>
        <taxon>Micromonosporales</taxon>
        <taxon>Micromonosporaceae</taxon>
        <taxon>Actinoplanes</taxon>
    </lineage>
</organism>
<dbReference type="RefSeq" id="WP_203827584.1">
    <property type="nucleotide sequence ID" value="NZ_BAAATY010000019.1"/>
</dbReference>
<dbReference type="EMBL" id="BOMS01000088">
    <property type="protein sequence ID" value="GIE69433.1"/>
    <property type="molecule type" value="Genomic_DNA"/>
</dbReference>
<proteinExistence type="predicted"/>
<accession>A0ABQ4BFI7</accession>
<reference evidence="1 2" key="1">
    <citation type="submission" date="2021-01" db="EMBL/GenBank/DDBJ databases">
        <title>Whole genome shotgun sequence of Actinoplanes palleronii NBRC 14916.</title>
        <authorList>
            <person name="Komaki H."/>
            <person name="Tamura T."/>
        </authorList>
    </citation>
    <scope>NUCLEOTIDE SEQUENCE [LARGE SCALE GENOMIC DNA]</scope>
    <source>
        <strain evidence="1 2">NBRC 14916</strain>
    </source>
</reference>
<sequence length="50" mass="5828">MPAREQYTLIGSRVTDLTWLERVPRGRQLLMIAEGLVPLTRSIAIVRFRF</sequence>
<evidence type="ECO:0000313" key="1">
    <source>
        <dbReference type="EMBL" id="GIE69433.1"/>
    </source>
</evidence>